<keyword evidence="1" id="KW-0472">Membrane</keyword>
<dbReference type="EMBL" id="JXKH01000005">
    <property type="protein sequence ID" value="OJG17989.1"/>
    <property type="molecule type" value="Genomic_DNA"/>
</dbReference>
<accession>A0A1L8RDX8</accession>
<proteinExistence type="predicted"/>
<dbReference type="Proteomes" id="UP000181884">
    <property type="component" value="Unassembled WGS sequence"/>
</dbReference>
<sequence>MTIFIIVIGILLLGISGYFLYQKIEAFQTTFDEPELDRKLRLYRLTQTSELQFVLFGGFILLLLLFSGLFLYQQQQQQELRTQITAQQQRIEAQQLQLDKVIIPKEELTTYTKDTWQTLSIPWEALLLVDNQEKLADYESQIAEALTPYLGDTDVRIFVDAKEKNYTLSLYSRLMDEENYQTVQANFEQLAADADQIKPLMMLDFTMNHQKENHRVKDYMIFVREKQGEPLKKIMN</sequence>
<evidence type="ECO:0000313" key="2">
    <source>
        <dbReference type="EMBL" id="OJG17989.1"/>
    </source>
</evidence>
<gene>
    <name evidence="2" type="ORF">RU97_GL002062</name>
</gene>
<feature type="transmembrane region" description="Helical" evidence="1">
    <location>
        <begin position="50"/>
        <end position="72"/>
    </location>
</feature>
<keyword evidence="1" id="KW-0812">Transmembrane</keyword>
<evidence type="ECO:0000313" key="3">
    <source>
        <dbReference type="Proteomes" id="UP000181884"/>
    </source>
</evidence>
<dbReference type="AlphaFoldDB" id="A0A1L8RDX8"/>
<organism evidence="2 3">
    <name type="scientific">Enterococcus canis</name>
    <dbReference type="NCBI Taxonomy" id="214095"/>
    <lineage>
        <taxon>Bacteria</taxon>
        <taxon>Bacillati</taxon>
        <taxon>Bacillota</taxon>
        <taxon>Bacilli</taxon>
        <taxon>Lactobacillales</taxon>
        <taxon>Enterococcaceae</taxon>
        <taxon>Enterococcus</taxon>
    </lineage>
</organism>
<evidence type="ECO:0000256" key="1">
    <source>
        <dbReference type="SAM" id="Phobius"/>
    </source>
</evidence>
<name>A0A1L8RDX8_9ENTE</name>
<reference evidence="2 3" key="1">
    <citation type="submission" date="2014-12" db="EMBL/GenBank/DDBJ databases">
        <title>Draft genome sequences of 29 type strains of Enterococci.</title>
        <authorList>
            <person name="Zhong Z."/>
            <person name="Sun Z."/>
            <person name="Liu W."/>
            <person name="Zhang W."/>
            <person name="Zhang H."/>
        </authorList>
    </citation>
    <scope>NUCLEOTIDE SEQUENCE [LARGE SCALE GENOMIC DNA]</scope>
    <source>
        <strain evidence="2 3">DSM 17029</strain>
    </source>
</reference>
<keyword evidence="3" id="KW-1185">Reference proteome</keyword>
<dbReference type="RefSeq" id="WP_067393246.1">
    <property type="nucleotide sequence ID" value="NZ_JXKH01000005.1"/>
</dbReference>
<protein>
    <submittedName>
        <fullName evidence="2">Uncharacterized protein</fullName>
    </submittedName>
</protein>
<dbReference type="STRING" id="214095.RU97_GL002062"/>
<comment type="caution">
    <text evidence="2">The sequence shown here is derived from an EMBL/GenBank/DDBJ whole genome shotgun (WGS) entry which is preliminary data.</text>
</comment>
<keyword evidence="1" id="KW-1133">Transmembrane helix</keyword>